<organism evidence="8">
    <name type="scientific">Halalkalibacterium halodurans</name>
    <name type="common">Bacillus halodurans</name>
    <dbReference type="NCBI Taxonomy" id="86665"/>
    <lineage>
        <taxon>Bacteria</taxon>
        <taxon>Bacillati</taxon>
        <taxon>Bacillota</taxon>
        <taxon>Bacilli</taxon>
        <taxon>Bacillales</taxon>
        <taxon>Bacillaceae</taxon>
        <taxon>Halalkalibacterium (ex Joshi et al. 2022)</taxon>
    </lineage>
</organism>
<feature type="chain" id="PRO_5044367174" evidence="5">
    <location>
        <begin position="24"/>
        <end position="276"/>
    </location>
</feature>
<evidence type="ECO:0000256" key="5">
    <source>
        <dbReference type="SAM" id="SignalP"/>
    </source>
</evidence>
<name>A0A0M0KL27_ALKHA</name>
<dbReference type="PANTHER" id="PTHR35936:SF17">
    <property type="entry name" value="ARGININE-BINDING EXTRACELLULAR PROTEIN ARTP"/>
    <property type="match status" value="1"/>
</dbReference>
<evidence type="ECO:0000256" key="2">
    <source>
        <dbReference type="ARBA" id="ARBA00023139"/>
    </source>
</evidence>
<reference evidence="8" key="1">
    <citation type="submission" date="2015-08" db="EMBL/GenBank/DDBJ databases">
        <title>Complete DNA Sequence of Pseudomonas syringae pv. actinidiae, the Causal Agent of Kiwifruit Canker Disease.</title>
        <authorList>
            <person name="Rikkerink E.H.A."/>
            <person name="Fineran P.C."/>
        </authorList>
    </citation>
    <scope>NUCLEOTIDE SEQUENCE</scope>
    <source>
        <strain evidence="8">DSM 13666</strain>
    </source>
</reference>
<dbReference type="InterPro" id="IPR001320">
    <property type="entry name" value="Iontro_rcpt_C"/>
</dbReference>
<dbReference type="SMART" id="SM00079">
    <property type="entry name" value="PBPe"/>
    <property type="match status" value="1"/>
</dbReference>
<evidence type="ECO:0000259" key="7">
    <source>
        <dbReference type="SMART" id="SM00079"/>
    </source>
</evidence>
<gene>
    <name evidence="8" type="ORF">AMD02_12140</name>
</gene>
<dbReference type="GO" id="GO:0015276">
    <property type="term" value="F:ligand-gated monoatomic ion channel activity"/>
    <property type="evidence" value="ECO:0007669"/>
    <property type="project" value="InterPro"/>
</dbReference>
<dbReference type="PATRIC" id="fig|136160.3.peg.2849"/>
<keyword evidence="3" id="KW-0449">Lipoprotein</keyword>
<evidence type="ECO:0000313" key="8">
    <source>
        <dbReference type="EMBL" id="KOO39514.1"/>
    </source>
</evidence>
<feature type="domain" description="Ionotropic glutamate receptor C-terminal" evidence="7">
    <location>
        <begin position="52"/>
        <end position="273"/>
    </location>
</feature>
<feature type="region of interest" description="Disordered" evidence="4">
    <location>
        <begin position="29"/>
        <end position="48"/>
    </location>
</feature>
<sequence length="276" mass="29887">MKKIKNWMQLGVTSILAVGLLVACGTAEDTPEEATTGADDVEAEAGDEEKSVLVMGTSADYPPYESVDVTTGEIVGFDVDIAEYITSELGYELEIQDMDFNGIIPALQAGRVDFALSGMTPTEERKKSVDFSDVYYDAQNLVVFKEEDGLSSVEDLAGKTVGVQLASIQEEAAVELQEELDGLTIETRNRVPELVQELLAGRVDALIIEDTVAAGHLEANPGLVSFAIESEGETGSAIAFPKDSELTEPFNEKLQEMMEDGTMEELILKWFGGEEQ</sequence>
<evidence type="ECO:0000256" key="1">
    <source>
        <dbReference type="ARBA" id="ARBA00022729"/>
    </source>
</evidence>
<proteinExistence type="predicted"/>
<dbReference type="EMBL" id="LILD01000001">
    <property type="protein sequence ID" value="KOO39514.1"/>
    <property type="molecule type" value="Genomic_DNA"/>
</dbReference>
<protein>
    <submittedName>
        <fullName evidence="8">ABC transporter substrate-binding protein</fullName>
    </submittedName>
</protein>
<feature type="signal peptide" evidence="5">
    <location>
        <begin position="1"/>
        <end position="23"/>
    </location>
</feature>
<dbReference type="SMART" id="SM00062">
    <property type="entry name" value="PBPb"/>
    <property type="match status" value="1"/>
</dbReference>
<evidence type="ECO:0000259" key="6">
    <source>
        <dbReference type="SMART" id="SM00062"/>
    </source>
</evidence>
<dbReference type="PANTHER" id="PTHR35936">
    <property type="entry name" value="MEMBRANE-BOUND LYTIC MUREIN TRANSGLYCOSYLASE F"/>
    <property type="match status" value="1"/>
</dbReference>
<dbReference type="SUPFAM" id="SSF53850">
    <property type="entry name" value="Periplasmic binding protein-like II"/>
    <property type="match status" value="1"/>
</dbReference>
<keyword evidence="2" id="KW-0564">Palmitate</keyword>
<dbReference type="GO" id="GO:0016020">
    <property type="term" value="C:membrane"/>
    <property type="evidence" value="ECO:0007669"/>
    <property type="project" value="InterPro"/>
</dbReference>
<evidence type="ECO:0000256" key="3">
    <source>
        <dbReference type="ARBA" id="ARBA00023288"/>
    </source>
</evidence>
<feature type="domain" description="Solute-binding protein family 3/N-terminal" evidence="6">
    <location>
        <begin position="52"/>
        <end position="274"/>
    </location>
</feature>
<dbReference type="RefSeq" id="WP_053431463.1">
    <property type="nucleotide sequence ID" value="NZ_LILD02000015.1"/>
</dbReference>
<comment type="caution">
    <text evidence="8">The sequence shown here is derived from an EMBL/GenBank/DDBJ whole genome shotgun (WGS) entry which is preliminary data.</text>
</comment>
<dbReference type="Pfam" id="PF00497">
    <property type="entry name" value="SBP_bac_3"/>
    <property type="match status" value="1"/>
</dbReference>
<keyword evidence="1 5" id="KW-0732">Signal</keyword>
<evidence type="ECO:0000256" key="4">
    <source>
        <dbReference type="SAM" id="MobiDB-lite"/>
    </source>
</evidence>
<dbReference type="InterPro" id="IPR001638">
    <property type="entry name" value="Solute-binding_3/MltF_N"/>
</dbReference>
<dbReference type="Gene3D" id="3.40.190.10">
    <property type="entry name" value="Periplasmic binding protein-like II"/>
    <property type="match status" value="2"/>
</dbReference>
<dbReference type="PROSITE" id="PS51257">
    <property type="entry name" value="PROKAR_LIPOPROTEIN"/>
    <property type="match status" value="1"/>
</dbReference>
<accession>A0A0M0KL27</accession>
<dbReference type="AlphaFoldDB" id="A0A0M0KL27"/>